<gene>
    <name evidence="2" type="ORF">Scaly_2442100</name>
</gene>
<feature type="domain" description="DUF4218" evidence="1">
    <location>
        <begin position="210"/>
        <end position="282"/>
    </location>
</feature>
<reference evidence="2" key="1">
    <citation type="submission" date="2020-06" db="EMBL/GenBank/DDBJ databases">
        <authorList>
            <person name="Li T."/>
            <person name="Hu X."/>
            <person name="Zhang T."/>
            <person name="Song X."/>
            <person name="Zhang H."/>
            <person name="Dai N."/>
            <person name="Sheng W."/>
            <person name="Hou X."/>
            <person name="Wei L."/>
        </authorList>
    </citation>
    <scope>NUCLEOTIDE SEQUENCE</scope>
    <source>
        <strain evidence="2">KEN8</strain>
        <tissue evidence="2">Leaf</tissue>
    </source>
</reference>
<name>A0AAW2LZX3_9LAMI</name>
<dbReference type="Pfam" id="PF02992">
    <property type="entry name" value="Transposase_21"/>
    <property type="match status" value="1"/>
</dbReference>
<accession>A0AAW2LZX3</accession>
<dbReference type="EMBL" id="JACGWM010000015">
    <property type="protein sequence ID" value="KAL0324750.1"/>
    <property type="molecule type" value="Genomic_DNA"/>
</dbReference>
<organism evidence="2">
    <name type="scientific">Sesamum calycinum</name>
    <dbReference type="NCBI Taxonomy" id="2727403"/>
    <lineage>
        <taxon>Eukaryota</taxon>
        <taxon>Viridiplantae</taxon>
        <taxon>Streptophyta</taxon>
        <taxon>Embryophyta</taxon>
        <taxon>Tracheophyta</taxon>
        <taxon>Spermatophyta</taxon>
        <taxon>Magnoliopsida</taxon>
        <taxon>eudicotyledons</taxon>
        <taxon>Gunneridae</taxon>
        <taxon>Pentapetalae</taxon>
        <taxon>asterids</taxon>
        <taxon>lamiids</taxon>
        <taxon>Lamiales</taxon>
        <taxon>Pedaliaceae</taxon>
        <taxon>Sesamum</taxon>
    </lineage>
</organism>
<dbReference type="InterPro" id="IPR004242">
    <property type="entry name" value="Transposase_21"/>
</dbReference>
<protein>
    <recommendedName>
        <fullName evidence="1">DUF4218 domain-containing protein</fullName>
    </recommendedName>
</protein>
<sequence>MKPSYFASSHDGIRDDDDVNLEHCKFCGDARYKPSRGRDPHWKKSSYVVLRYLPLTSHLQRLYSSRTTGEHMTYHASYQTEEGSTCHPSNAEAWKHFNRMYPDFAEEPHNVRLSLCTDGFVPHGGVDVDCERPLAYGMASRWTTARVMGCPICMDDTRAFHLQHELRMHDMKSHGYHVFIQKLILTGFREMLPEHVWSTLIEVSLLFQSICSTTLDVHKFNELENSVAIILCNLEKIFSPAFFDSIEHLIVHLPYEACIGGLVQHKWMYPLERFLSELKKKV</sequence>
<dbReference type="AlphaFoldDB" id="A0AAW2LZX3"/>
<dbReference type="Pfam" id="PF13960">
    <property type="entry name" value="DUF4218"/>
    <property type="match status" value="1"/>
</dbReference>
<evidence type="ECO:0000313" key="2">
    <source>
        <dbReference type="EMBL" id="KAL0324750.1"/>
    </source>
</evidence>
<reference evidence="2" key="2">
    <citation type="journal article" date="2024" name="Plant">
        <title>Genomic evolution and insights into agronomic trait innovations of Sesamum species.</title>
        <authorList>
            <person name="Miao H."/>
            <person name="Wang L."/>
            <person name="Qu L."/>
            <person name="Liu H."/>
            <person name="Sun Y."/>
            <person name="Le M."/>
            <person name="Wang Q."/>
            <person name="Wei S."/>
            <person name="Zheng Y."/>
            <person name="Lin W."/>
            <person name="Duan Y."/>
            <person name="Cao H."/>
            <person name="Xiong S."/>
            <person name="Wang X."/>
            <person name="Wei L."/>
            <person name="Li C."/>
            <person name="Ma Q."/>
            <person name="Ju M."/>
            <person name="Zhao R."/>
            <person name="Li G."/>
            <person name="Mu C."/>
            <person name="Tian Q."/>
            <person name="Mei H."/>
            <person name="Zhang T."/>
            <person name="Gao T."/>
            <person name="Zhang H."/>
        </authorList>
    </citation>
    <scope>NUCLEOTIDE SEQUENCE</scope>
    <source>
        <strain evidence="2">KEN8</strain>
    </source>
</reference>
<evidence type="ECO:0000259" key="1">
    <source>
        <dbReference type="Pfam" id="PF13960"/>
    </source>
</evidence>
<proteinExistence type="predicted"/>
<dbReference type="InterPro" id="IPR025452">
    <property type="entry name" value="DUF4218"/>
</dbReference>
<dbReference type="PANTHER" id="PTHR48258:SF3">
    <property type="entry name" value="FK506-BINDING PROTEIN 4-LIKE ISOFORM X1"/>
    <property type="match status" value="1"/>
</dbReference>
<dbReference type="PANTHER" id="PTHR48258">
    <property type="entry name" value="DUF4218 DOMAIN-CONTAINING PROTEIN-RELATED"/>
    <property type="match status" value="1"/>
</dbReference>
<comment type="caution">
    <text evidence="2">The sequence shown here is derived from an EMBL/GenBank/DDBJ whole genome shotgun (WGS) entry which is preliminary data.</text>
</comment>